<feature type="region of interest" description="Disordered" evidence="2">
    <location>
        <begin position="783"/>
        <end position="823"/>
    </location>
</feature>
<gene>
    <name evidence="3" type="ORF">BGZ80_001223</name>
</gene>
<evidence type="ECO:0008006" key="5">
    <source>
        <dbReference type="Google" id="ProtNLM"/>
    </source>
</evidence>
<dbReference type="PANTHER" id="PTHR15154">
    <property type="entry name" value="HAMARTIN"/>
    <property type="match status" value="1"/>
</dbReference>
<dbReference type="PANTHER" id="PTHR15154:SF2">
    <property type="entry name" value="HAMARTIN"/>
    <property type="match status" value="1"/>
</dbReference>
<comment type="caution">
    <text evidence="3">The sequence shown here is derived from an EMBL/GenBank/DDBJ whole genome shotgun (WGS) entry which is preliminary data.</text>
</comment>
<keyword evidence="1" id="KW-0175">Coiled coil</keyword>
<dbReference type="GO" id="GO:0051726">
    <property type="term" value="P:regulation of cell cycle"/>
    <property type="evidence" value="ECO:0007669"/>
    <property type="project" value="TreeGrafter"/>
</dbReference>
<dbReference type="Proteomes" id="UP000703661">
    <property type="component" value="Unassembled WGS sequence"/>
</dbReference>
<sequence>MSSSTPTVKDLYKVITSDLTTYLSTEKPQEQDPPRETIQHYLDRFVRSNVTGQGSTPVTPPSTGGHPSSSATPVLGNLPSGIGVTSGASPSMAALLTPTIPVAGSISSSTAAGQRHANELWYQSLTNNTASQHSGSLPFAFHRLRQASTSAASPINSMPPSQNGSAVGSPIIGGGATATTTPGNLHHIASGQTTPILGINASLPSLPPVHPVSTPFGTSNPANTSLAAQRFSAHLITLYSQHGMDNAPISSVATRMLVYLTHLLPFLGPQLIITDWWDRLIEPSLQGEIKLDKEALKACRDLVMECMIRDNISDNQRSGNGSLLVAGDEEGQLEISLAKVTMPIPQFVLRQYVITAHKLNRRLEDADVDVGGPWLKTNTSTQGHAGHGLRSSGLGFTTSSPNTRPTSQLQSEYPAMYQDIEKQHKLLLNARTVIRRKKDILFKNLETILFSYGSGVGRVKDFFSCLYTYFVGARFRAEVLGLLCQYIRRQRVHLHQILDTPLFDSLLLSLKYDTSPLIVSLGMMTLIMLMPRIPTALNDRLPELFLILSRILCWPRSRQQIMAVTNQDGTNLTGHTIKSFDEFDDETNIGLAITGSGKVTQDEYNKSLLPEDIEFEDIPLYNHGIQWRRCGPNILGGTTEGAPDPTAIFSFLYGLFPCNLLKFLHSPRKYMQQVFTPSGSPKQRSESRLGEEDSSTMSPDVMSTQDAIDKGLYIDEDLLKSRVQPLLKRHSLHPDLLTLTTEQEIVDKARWQKLEPMEIVAMCVGLDVWSAGGLYGMGPVLKSIEDDNRGTTQDSTDYETDDNEILPTRPRSPRRMSESLTELAPQNNDQYLQLQARASVESIGSEGSADTPIEILAQEDFFGPRASKENFLHQTSAPFHPRNHSGTASGTSPRMRMNSREVKMSGILKNFAALRGLDYEEFMIEAQNGRTLGPNITLKDRRPSLRRGSESNPIPTASTTTIPAAGGNEHGSIPSEDSMTSATQTESSQGSFFHPTTMTSLALQNQEFRRTILQLERDLLMAKNELNFELFLKQQHIQQISKVHRAHVLDASVEAERQNLYNTCRSLKAQLQETKLLLEKEKNELEKRKNKQTHWDTELKNKMQTFRDERKQLQFEVERLKQDINDTRQAQEIQERLLTDERKGTFHLKNTIEDLSPKLKRMEEYEKRIEEMTRQLVLWESEQSKTLEMQKQIEIAVGRSQNLQLLLAAEREESRILRNRVSQQSQILDDMRIQLAMNDGHGAENMPETPLMEYPSEERELGYHGLERIEENEIENRDSTHGHFTECDNDTNNGQGSKAEGGNEEEEQSVHRKPSGTLLSHGCAAEMSWPTGFTRSYSSQQGFEHQRKAAAMQEFMTREKERWDRELQESHNKWAREALRNKELEDRILELQGQLEMARAIDVRQNATFGGGQGIHSDGNHDGGGAGDGNTGMNNGSGMHLINFPSQPQDVPYTTATGSTSRMKIHDQFGGDCDTDDSGLSGMVGRYSNRYHDVDDDDDYDDDMISNSNVRRSKSVGYATEDIQKSTALATGRPKSSHQFESHSSATSDTKGKGVKTRSKSRWLIPAALERAQTDQGPYGTIGESGIGLLQSRQSSTSTSSSRPQRNVESGSSVAASRVNTGGLFPPLFHRGSNISYSSDGANSDVASTSDTSSIVGGGTHSGVKSDDDLDSGVHGNTTSESGRKGTRVLTEKEIERKKERERQREIERARLLSGGGPMADPAKMYRNVRMF</sequence>
<feature type="compositionally biased region" description="Basic and acidic residues" evidence="2">
    <location>
        <begin position="1690"/>
        <end position="1704"/>
    </location>
</feature>
<evidence type="ECO:0000256" key="1">
    <source>
        <dbReference type="SAM" id="Coils"/>
    </source>
</evidence>
<feature type="region of interest" description="Disordered" evidence="2">
    <location>
        <begin position="1411"/>
        <end position="1458"/>
    </location>
</feature>
<feature type="compositionally biased region" description="Acidic residues" evidence="2">
    <location>
        <begin position="1494"/>
        <end position="1504"/>
    </location>
</feature>
<proteinExistence type="predicted"/>
<feature type="region of interest" description="Disordered" evidence="2">
    <location>
        <begin position="377"/>
        <end position="408"/>
    </location>
</feature>
<accession>A0A9P6MR83</accession>
<evidence type="ECO:0000313" key="4">
    <source>
        <dbReference type="Proteomes" id="UP000703661"/>
    </source>
</evidence>
<dbReference type="GO" id="GO:0032007">
    <property type="term" value="P:negative regulation of TOR signaling"/>
    <property type="evidence" value="ECO:0007669"/>
    <property type="project" value="TreeGrafter"/>
</dbReference>
<keyword evidence="4" id="KW-1185">Reference proteome</keyword>
<feature type="compositionally biased region" description="Low complexity" evidence="2">
    <location>
        <begin position="51"/>
        <end position="73"/>
    </location>
</feature>
<dbReference type="Pfam" id="PF04388">
    <property type="entry name" value="Hamartin"/>
    <property type="match status" value="1"/>
</dbReference>
<dbReference type="EMBL" id="JAAAID010001277">
    <property type="protein sequence ID" value="KAG0010725.1"/>
    <property type="molecule type" value="Genomic_DNA"/>
</dbReference>
<name>A0A9P6MR83_9FUNG</name>
<feature type="region of interest" description="Disordered" evidence="2">
    <location>
        <begin position="1639"/>
        <end position="1704"/>
    </location>
</feature>
<evidence type="ECO:0000256" key="2">
    <source>
        <dbReference type="SAM" id="MobiDB-lite"/>
    </source>
</evidence>
<dbReference type="InterPro" id="IPR007483">
    <property type="entry name" value="Hamartin"/>
</dbReference>
<feature type="compositionally biased region" description="Polar residues" evidence="2">
    <location>
        <begin position="394"/>
        <end position="408"/>
    </location>
</feature>
<feature type="region of interest" description="Disordered" evidence="2">
    <location>
        <begin position="934"/>
        <end position="992"/>
    </location>
</feature>
<reference evidence="3" key="1">
    <citation type="journal article" date="2020" name="Fungal Divers.">
        <title>Resolving the Mortierellaceae phylogeny through synthesis of multi-gene phylogenetics and phylogenomics.</title>
        <authorList>
            <person name="Vandepol N."/>
            <person name="Liber J."/>
            <person name="Desiro A."/>
            <person name="Na H."/>
            <person name="Kennedy M."/>
            <person name="Barry K."/>
            <person name="Grigoriev I.V."/>
            <person name="Miller A.N."/>
            <person name="O'Donnell K."/>
            <person name="Stajich J.E."/>
            <person name="Bonito G."/>
        </authorList>
    </citation>
    <scope>NUCLEOTIDE SEQUENCE</scope>
    <source>
        <strain evidence="3">NRRL 2769</strain>
    </source>
</reference>
<feature type="compositionally biased region" description="Polar residues" evidence="2">
    <location>
        <begin position="1639"/>
        <end position="1655"/>
    </location>
</feature>
<feature type="compositionally biased region" description="Polar residues" evidence="2">
    <location>
        <begin position="1604"/>
        <end position="1615"/>
    </location>
</feature>
<feature type="compositionally biased region" description="Basic and acidic residues" evidence="2">
    <location>
        <begin position="1273"/>
        <end position="1286"/>
    </location>
</feature>
<feature type="compositionally biased region" description="Low complexity" evidence="2">
    <location>
        <begin position="953"/>
        <end position="965"/>
    </location>
</feature>
<feature type="coiled-coil region" evidence="1">
    <location>
        <begin position="1064"/>
        <end position="1182"/>
    </location>
</feature>
<feature type="coiled-coil region" evidence="1">
    <location>
        <begin position="998"/>
        <end position="1025"/>
    </location>
</feature>
<dbReference type="OrthoDB" id="6022054at2759"/>
<feature type="compositionally biased region" description="Basic and acidic residues" evidence="2">
    <location>
        <begin position="938"/>
        <end position="949"/>
    </location>
</feature>
<feature type="compositionally biased region" description="Polar residues" evidence="2">
    <location>
        <begin position="1444"/>
        <end position="1458"/>
    </location>
</feature>
<feature type="region of interest" description="Disordered" evidence="2">
    <location>
        <begin position="50"/>
        <end position="77"/>
    </location>
</feature>
<feature type="region of interest" description="Disordered" evidence="2">
    <location>
        <begin position="1491"/>
        <end position="1615"/>
    </location>
</feature>
<feature type="region of interest" description="Disordered" evidence="2">
    <location>
        <begin position="1273"/>
        <end position="1318"/>
    </location>
</feature>
<dbReference type="GO" id="GO:0033596">
    <property type="term" value="C:TSC1-TSC2 complex"/>
    <property type="evidence" value="ECO:0007669"/>
    <property type="project" value="TreeGrafter"/>
</dbReference>
<feature type="region of interest" description="Disordered" evidence="2">
    <location>
        <begin position="876"/>
        <end position="895"/>
    </location>
</feature>
<feature type="compositionally biased region" description="Polar residues" evidence="2">
    <location>
        <begin position="975"/>
        <end position="992"/>
    </location>
</feature>
<protein>
    <recommendedName>
        <fullName evidence="5">Hamartin protein-domain-containing protein</fullName>
    </recommendedName>
</protein>
<feature type="compositionally biased region" description="Low complexity" evidence="2">
    <location>
        <begin position="1591"/>
        <end position="1603"/>
    </location>
</feature>
<evidence type="ECO:0000313" key="3">
    <source>
        <dbReference type="EMBL" id="KAG0010725.1"/>
    </source>
</evidence>
<feature type="region of interest" description="Disordered" evidence="2">
    <location>
        <begin position="674"/>
        <end position="702"/>
    </location>
</feature>
<organism evidence="3 4">
    <name type="scientific">Entomortierella chlamydospora</name>
    <dbReference type="NCBI Taxonomy" id="101097"/>
    <lineage>
        <taxon>Eukaryota</taxon>
        <taxon>Fungi</taxon>
        <taxon>Fungi incertae sedis</taxon>
        <taxon>Mucoromycota</taxon>
        <taxon>Mortierellomycotina</taxon>
        <taxon>Mortierellomycetes</taxon>
        <taxon>Mortierellales</taxon>
        <taxon>Mortierellaceae</taxon>
        <taxon>Entomortierella</taxon>
    </lineage>
</organism>
<feature type="compositionally biased region" description="Polar residues" evidence="2">
    <location>
        <begin position="1537"/>
        <end position="1549"/>
    </location>
</feature>